<sequence length="357" mass="41551">MLVERLAIILKVRELKPLFQPFSWRTLCPSVANFSSSSVLEEHSQEFKEWLASLPKAKSFHPSGIILYQDFWCPTLYLQNVISFQNHFHAHDQDIILASKSKSGPTWPKAIIFSIVNRTQFTITNTPLLTKISHELVPFFEAKVYRNNEIPDLTTMSSPRLFATHVPYASLPKSIKESKYRIVYLCRNPFDTLVSLWHFGSYLCDTRSSGWTFEVFVERFCEGKEVFGPFWSHVLGYWKESIEHPNKVLFIKYEDLKEDIIHQMKRLADFIGFPFSPEELKLGVVEDISKLCNMNVLKDLKVNKNGKHGFLPNKSYYKKGEVGDWANHFNPSTLERLNKMIEEKFKDSSLSFKYLVS</sequence>
<organism evidence="1 2">
    <name type="scientific">Bauhinia variegata</name>
    <name type="common">Purple orchid tree</name>
    <name type="synonym">Phanera variegata</name>
    <dbReference type="NCBI Taxonomy" id="167791"/>
    <lineage>
        <taxon>Eukaryota</taxon>
        <taxon>Viridiplantae</taxon>
        <taxon>Streptophyta</taxon>
        <taxon>Embryophyta</taxon>
        <taxon>Tracheophyta</taxon>
        <taxon>Spermatophyta</taxon>
        <taxon>Magnoliopsida</taxon>
        <taxon>eudicotyledons</taxon>
        <taxon>Gunneridae</taxon>
        <taxon>Pentapetalae</taxon>
        <taxon>rosids</taxon>
        <taxon>fabids</taxon>
        <taxon>Fabales</taxon>
        <taxon>Fabaceae</taxon>
        <taxon>Cercidoideae</taxon>
        <taxon>Cercideae</taxon>
        <taxon>Bauhiniinae</taxon>
        <taxon>Bauhinia</taxon>
    </lineage>
</organism>
<comment type="caution">
    <text evidence="1">The sequence shown here is derived from an EMBL/GenBank/DDBJ whole genome shotgun (WGS) entry which is preliminary data.</text>
</comment>
<protein>
    <submittedName>
        <fullName evidence="1">Uncharacterized protein</fullName>
    </submittedName>
</protein>
<reference evidence="1 2" key="1">
    <citation type="journal article" date="2022" name="DNA Res.">
        <title>Chromosomal-level genome assembly of the orchid tree Bauhinia variegata (Leguminosae; Cercidoideae) supports the allotetraploid origin hypothesis of Bauhinia.</title>
        <authorList>
            <person name="Zhong Y."/>
            <person name="Chen Y."/>
            <person name="Zheng D."/>
            <person name="Pang J."/>
            <person name="Liu Y."/>
            <person name="Luo S."/>
            <person name="Meng S."/>
            <person name="Qian L."/>
            <person name="Wei D."/>
            <person name="Dai S."/>
            <person name="Zhou R."/>
        </authorList>
    </citation>
    <scope>NUCLEOTIDE SEQUENCE [LARGE SCALE GENOMIC DNA]</scope>
    <source>
        <strain evidence="1">BV-YZ2020</strain>
    </source>
</reference>
<gene>
    <name evidence="1" type="ORF">L6164_017796</name>
</gene>
<evidence type="ECO:0000313" key="1">
    <source>
        <dbReference type="EMBL" id="KAI4332927.1"/>
    </source>
</evidence>
<evidence type="ECO:0000313" key="2">
    <source>
        <dbReference type="Proteomes" id="UP000828941"/>
    </source>
</evidence>
<proteinExistence type="predicted"/>
<accession>A0ACB9NAJ6</accession>
<name>A0ACB9NAJ6_BAUVA</name>
<dbReference type="Proteomes" id="UP000828941">
    <property type="component" value="Chromosome 7"/>
</dbReference>
<keyword evidence="2" id="KW-1185">Reference proteome</keyword>
<dbReference type="EMBL" id="CM039432">
    <property type="protein sequence ID" value="KAI4332927.1"/>
    <property type="molecule type" value="Genomic_DNA"/>
</dbReference>